<keyword evidence="2" id="KW-1185">Reference proteome</keyword>
<comment type="caution">
    <text evidence="1">The sequence shown here is derived from an EMBL/GenBank/DDBJ whole genome shotgun (WGS) entry which is preliminary data.</text>
</comment>
<name>A0AAD9GDP3_BABDI</name>
<dbReference type="AlphaFoldDB" id="A0AAD9GDP3"/>
<gene>
    <name evidence="1" type="ORF">X943_003945</name>
</gene>
<accession>A0AAD9GDP3</accession>
<protein>
    <submittedName>
        <fullName evidence="1">Uncharacterized protein</fullName>
    </submittedName>
</protein>
<evidence type="ECO:0000313" key="1">
    <source>
        <dbReference type="EMBL" id="KAK1936509.1"/>
    </source>
</evidence>
<sequence>MPRKQVVRKPDDFCQMKPLRDCLAQHDNDITRCVKEVEIFERTCDNNKQYFHSKDGLDDSRSGLFSGKRHL</sequence>
<dbReference type="EMBL" id="JAHBMH010000044">
    <property type="protein sequence ID" value="KAK1936509.1"/>
    <property type="molecule type" value="Genomic_DNA"/>
</dbReference>
<reference evidence="1" key="2">
    <citation type="submission" date="2021-05" db="EMBL/GenBank/DDBJ databases">
        <authorList>
            <person name="Pain A."/>
        </authorList>
    </citation>
    <scope>NUCLEOTIDE SEQUENCE</scope>
    <source>
        <strain evidence="1">1802A</strain>
    </source>
</reference>
<dbReference type="Proteomes" id="UP001195914">
    <property type="component" value="Unassembled WGS sequence"/>
</dbReference>
<evidence type="ECO:0000313" key="2">
    <source>
        <dbReference type="Proteomes" id="UP001195914"/>
    </source>
</evidence>
<proteinExistence type="predicted"/>
<reference evidence="1" key="1">
    <citation type="journal article" date="2014" name="Nucleic Acids Res.">
        <title>The evolutionary dynamics of variant antigen genes in Babesia reveal a history of genomic innovation underlying host-parasite interaction.</title>
        <authorList>
            <person name="Jackson A.P."/>
            <person name="Otto T.D."/>
            <person name="Darby A."/>
            <person name="Ramaprasad A."/>
            <person name="Xia D."/>
            <person name="Echaide I.E."/>
            <person name="Farber M."/>
            <person name="Gahlot S."/>
            <person name="Gamble J."/>
            <person name="Gupta D."/>
            <person name="Gupta Y."/>
            <person name="Jackson L."/>
            <person name="Malandrin L."/>
            <person name="Malas T.B."/>
            <person name="Moussa E."/>
            <person name="Nair M."/>
            <person name="Reid A.J."/>
            <person name="Sanders M."/>
            <person name="Sharma J."/>
            <person name="Tracey A."/>
            <person name="Quail M.A."/>
            <person name="Weir W."/>
            <person name="Wastling J.M."/>
            <person name="Hall N."/>
            <person name="Willadsen P."/>
            <person name="Lingelbach K."/>
            <person name="Shiels B."/>
            <person name="Tait A."/>
            <person name="Berriman M."/>
            <person name="Allred D.R."/>
            <person name="Pain A."/>
        </authorList>
    </citation>
    <scope>NUCLEOTIDE SEQUENCE</scope>
    <source>
        <strain evidence="1">1802A</strain>
    </source>
</reference>
<organism evidence="1 2">
    <name type="scientific">Babesia divergens</name>
    <dbReference type="NCBI Taxonomy" id="32595"/>
    <lineage>
        <taxon>Eukaryota</taxon>
        <taxon>Sar</taxon>
        <taxon>Alveolata</taxon>
        <taxon>Apicomplexa</taxon>
        <taxon>Aconoidasida</taxon>
        <taxon>Piroplasmida</taxon>
        <taxon>Babesiidae</taxon>
        <taxon>Babesia</taxon>
    </lineage>
</organism>